<gene>
    <name evidence="1" type="ORF">EJV47_15220</name>
</gene>
<sequence>MHNQLSWRRWLILGALGPAACSPPEAEQVQRVEQPAAALPPPKPRKRFASAAAVLHDSTLTYWEGTPPDTSKSSLIRLVFSFHPDTGVYSFHGQCQAMYPARLQDGAIILNWSEEVDCVFDRGLDRRFAGVRRPEPGRPFVRYVLRNDTTLRATYYYPGWTTRFNQTSGEQDTLFPSTLHVNQDFPDGL</sequence>
<name>A0A431U1I0_9BACT</name>
<organism evidence="1 2">
    <name type="scientific">Hymenobacter gummosus</name>
    <dbReference type="NCBI Taxonomy" id="1776032"/>
    <lineage>
        <taxon>Bacteria</taxon>
        <taxon>Pseudomonadati</taxon>
        <taxon>Bacteroidota</taxon>
        <taxon>Cytophagia</taxon>
        <taxon>Cytophagales</taxon>
        <taxon>Hymenobacteraceae</taxon>
        <taxon>Hymenobacter</taxon>
    </lineage>
</organism>
<dbReference type="OrthoDB" id="788866at2"/>
<dbReference type="Proteomes" id="UP000282184">
    <property type="component" value="Unassembled WGS sequence"/>
</dbReference>
<evidence type="ECO:0000313" key="2">
    <source>
        <dbReference type="Proteomes" id="UP000282184"/>
    </source>
</evidence>
<keyword evidence="2" id="KW-1185">Reference proteome</keyword>
<proteinExistence type="predicted"/>
<comment type="caution">
    <text evidence="1">The sequence shown here is derived from an EMBL/GenBank/DDBJ whole genome shotgun (WGS) entry which is preliminary data.</text>
</comment>
<accession>A0A431U1I0</accession>
<evidence type="ECO:0000313" key="1">
    <source>
        <dbReference type="EMBL" id="RTQ48942.1"/>
    </source>
</evidence>
<protein>
    <submittedName>
        <fullName evidence="1">Uncharacterized protein</fullName>
    </submittedName>
</protein>
<reference evidence="1 2" key="1">
    <citation type="submission" date="2018-12" db="EMBL/GenBank/DDBJ databases">
        <title>Hymenobacter gummosus sp. nov., isolated from a spring.</title>
        <authorList>
            <person name="Nie L."/>
        </authorList>
    </citation>
    <scope>NUCLEOTIDE SEQUENCE [LARGE SCALE GENOMIC DNA]</scope>
    <source>
        <strain evidence="1 2">KCTC 52166</strain>
    </source>
</reference>
<dbReference type="AlphaFoldDB" id="A0A431U1I0"/>
<dbReference type="EMBL" id="RXOF01000008">
    <property type="protein sequence ID" value="RTQ48942.1"/>
    <property type="molecule type" value="Genomic_DNA"/>
</dbReference>
<dbReference type="RefSeq" id="WP_126694018.1">
    <property type="nucleotide sequence ID" value="NZ_RXOF01000008.1"/>
</dbReference>